<reference evidence="1 2" key="1">
    <citation type="submission" date="2024-04" db="EMBL/GenBank/DDBJ databases">
        <authorList>
            <person name="Fracassetti M."/>
        </authorList>
    </citation>
    <scope>NUCLEOTIDE SEQUENCE [LARGE SCALE GENOMIC DNA]</scope>
</reference>
<sequence length="73" mass="8069">MEVRSKSLESMLEAMVHENVMLRKVMREGFAALNARFDRLLACGAKKEPSMKLVNGAKGLGTDNQMKATINCP</sequence>
<protein>
    <submittedName>
        <fullName evidence="1">Uncharacterized protein</fullName>
    </submittedName>
</protein>
<organism evidence="1 2">
    <name type="scientific">Linum trigynum</name>
    <dbReference type="NCBI Taxonomy" id="586398"/>
    <lineage>
        <taxon>Eukaryota</taxon>
        <taxon>Viridiplantae</taxon>
        <taxon>Streptophyta</taxon>
        <taxon>Embryophyta</taxon>
        <taxon>Tracheophyta</taxon>
        <taxon>Spermatophyta</taxon>
        <taxon>Magnoliopsida</taxon>
        <taxon>eudicotyledons</taxon>
        <taxon>Gunneridae</taxon>
        <taxon>Pentapetalae</taxon>
        <taxon>rosids</taxon>
        <taxon>fabids</taxon>
        <taxon>Malpighiales</taxon>
        <taxon>Linaceae</taxon>
        <taxon>Linum</taxon>
    </lineage>
</organism>
<gene>
    <name evidence="1" type="ORF">LTRI10_LOCUS7383</name>
</gene>
<name>A0AAV2CVP0_9ROSI</name>
<evidence type="ECO:0000313" key="2">
    <source>
        <dbReference type="Proteomes" id="UP001497516"/>
    </source>
</evidence>
<dbReference type="EMBL" id="OZ034814">
    <property type="protein sequence ID" value="CAL1359918.1"/>
    <property type="molecule type" value="Genomic_DNA"/>
</dbReference>
<dbReference type="Proteomes" id="UP001497516">
    <property type="component" value="Chromosome 10"/>
</dbReference>
<keyword evidence="2" id="KW-1185">Reference proteome</keyword>
<dbReference type="AlphaFoldDB" id="A0AAV2CVP0"/>
<evidence type="ECO:0000313" key="1">
    <source>
        <dbReference type="EMBL" id="CAL1359918.1"/>
    </source>
</evidence>
<accession>A0AAV2CVP0</accession>
<proteinExistence type="predicted"/>